<dbReference type="EMBL" id="JPKR02000003">
    <property type="protein sequence ID" value="KGD70474.1"/>
    <property type="molecule type" value="Genomic_DNA"/>
</dbReference>
<evidence type="ECO:0000256" key="1">
    <source>
        <dbReference type="ARBA" id="ARBA00010835"/>
    </source>
</evidence>
<dbReference type="GO" id="GO:0003747">
    <property type="term" value="F:translation release factor activity"/>
    <property type="evidence" value="ECO:0007669"/>
    <property type="project" value="InterPro"/>
</dbReference>
<dbReference type="eggNOG" id="COG1186">
    <property type="taxonomic scope" value="Bacteria"/>
</dbReference>
<proteinExistence type="inferred from homology"/>
<dbReference type="Pfam" id="PF00472">
    <property type="entry name" value="RF-1"/>
    <property type="match status" value="1"/>
</dbReference>
<evidence type="ECO:0000313" key="4">
    <source>
        <dbReference type="EMBL" id="KGD70474.1"/>
    </source>
</evidence>
<dbReference type="Gene3D" id="3.30.160.20">
    <property type="match status" value="1"/>
</dbReference>
<dbReference type="PANTHER" id="PTHR47814:SF1">
    <property type="entry name" value="PEPTIDYL-TRNA HYDROLASE ARFB"/>
    <property type="match status" value="1"/>
</dbReference>
<dbReference type="PROSITE" id="PS00745">
    <property type="entry name" value="RF_PROK_I"/>
    <property type="match status" value="1"/>
</dbReference>
<comment type="similarity">
    <text evidence="1">Belongs to the prokaryotic/mitochondrial release factor family.</text>
</comment>
<dbReference type="InterPro" id="IPR000352">
    <property type="entry name" value="Pep_chain_release_fac_I"/>
</dbReference>
<dbReference type="STRING" id="642227.HA49_18720"/>
<evidence type="ECO:0000256" key="2">
    <source>
        <dbReference type="SAM" id="MobiDB-lite"/>
    </source>
</evidence>
<feature type="compositionally biased region" description="Basic residues" evidence="2">
    <location>
        <begin position="106"/>
        <end position="121"/>
    </location>
</feature>
<comment type="caution">
    <text evidence="4">The sequence shown here is derived from an EMBL/GenBank/DDBJ whole genome shotgun (WGS) entry which is preliminary data.</text>
</comment>
<name>A0A095T1I2_9GAMM</name>
<organism evidence="4 5">
    <name type="scientific">Tatumella morbirosei</name>
    <dbReference type="NCBI Taxonomy" id="642227"/>
    <lineage>
        <taxon>Bacteria</taxon>
        <taxon>Pseudomonadati</taxon>
        <taxon>Pseudomonadota</taxon>
        <taxon>Gammaproteobacteria</taxon>
        <taxon>Enterobacterales</taxon>
        <taxon>Erwiniaceae</taxon>
        <taxon>Tatumella</taxon>
    </lineage>
</organism>
<dbReference type="Proteomes" id="UP000029577">
    <property type="component" value="Unassembled WGS sequence"/>
</dbReference>
<reference evidence="4" key="1">
    <citation type="submission" date="2014-12" db="EMBL/GenBank/DDBJ databases">
        <title>The draft genome of the Tatumella morbirosei type strain, LMG23360T isolated from pineapple rot.</title>
        <authorList>
            <person name="Smits T.H."/>
            <person name="Palmer M."/>
            <person name="Venter S.N."/>
            <person name="Duffy B."/>
            <person name="Steenkamp E.T."/>
            <person name="Chan W.Y."/>
            <person name="Coutinho T.A."/>
            <person name="Coetzee M.P."/>
            <person name="De Maayer P."/>
        </authorList>
    </citation>
    <scope>NUCLEOTIDE SEQUENCE [LARGE SCALE GENOMIC DNA]</scope>
    <source>
        <strain evidence="4">LMG 23360</strain>
    </source>
</reference>
<feature type="region of interest" description="Disordered" evidence="2">
    <location>
        <begin position="103"/>
        <end position="139"/>
    </location>
</feature>
<accession>A0A095T1I2</accession>
<feature type="domain" description="Prokaryotic-type class I peptide chain release factors" evidence="3">
    <location>
        <begin position="21"/>
        <end position="37"/>
    </location>
</feature>
<gene>
    <name evidence="4" type="ORF">HA49_18720</name>
</gene>
<sequence>MIEVTRRISLDPEDIHFSAIRAQGAGGQHVNKASTAVHLRFDIRASKLSEEIQQKLLSVNHHLITAEGVVVIKSQSFRSQDKNKSEAVQRLVDLIRELTFEEAPRKATRPTRASKVRRLQSKSRQSATKSLRGKVRDLG</sequence>
<dbReference type="OrthoDB" id="9815709at2"/>
<dbReference type="SUPFAM" id="SSF75620">
    <property type="entry name" value="Release factor"/>
    <property type="match status" value="1"/>
</dbReference>
<evidence type="ECO:0000313" key="5">
    <source>
        <dbReference type="Proteomes" id="UP000029577"/>
    </source>
</evidence>
<evidence type="ECO:0000259" key="3">
    <source>
        <dbReference type="PROSITE" id="PS00745"/>
    </source>
</evidence>
<keyword evidence="5" id="KW-1185">Reference proteome</keyword>
<dbReference type="GO" id="GO:0004045">
    <property type="term" value="F:peptidyl-tRNA hydrolase activity"/>
    <property type="evidence" value="ECO:0007669"/>
    <property type="project" value="TreeGrafter"/>
</dbReference>
<dbReference type="InterPro" id="IPR045853">
    <property type="entry name" value="Pep_chain_release_fac_I_sf"/>
</dbReference>
<dbReference type="GO" id="GO:0043022">
    <property type="term" value="F:ribosome binding"/>
    <property type="evidence" value="ECO:0007669"/>
    <property type="project" value="TreeGrafter"/>
</dbReference>
<dbReference type="RefSeq" id="WP_038022914.1">
    <property type="nucleotide sequence ID" value="NZ_JPKR02000003.1"/>
</dbReference>
<dbReference type="NCBIfam" id="NF006718">
    <property type="entry name" value="PRK09256.1"/>
    <property type="match status" value="1"/>
</dbReference>
<dbReference type="PANTHER" id="PTHR47814">
    <property type="entry name" value="PEPTIDYL-TRNA HYDROLASE ARFB"/>
    <property type="match status" value="1"/>
</dbReference>
<dbReference type="GO" id="GO:0072344">
    <property type="term" value="P:rescue of stalled ribosome"/>
    <property type="evidence" value="ECO:0007669"/>
    <property type="project" value="TreeGrafter"/>
</dbReference>
<protein>
    <recommendedName>
        <fullName evidence="3">Prokaryotic-type class I peptide chain release factors domain-containing protein</fullName>
    </recommendedName>
</protein>
<dbReference type="AlphaFoldDB" id="A0A095T1I2"/>